<sequence>MQYYKHKILVPLLKEKLISHYFAAPSKQFLSCRALQSKFSHIYKGFERFYGAYLEKNDFLQELHLLTWHIPQQIRKNHCNNHHLE</sequence>
<dbReference type="HOGENOM" id="CLU_2508676_0_0_0"/>
<accession>C9MUR6</accession>
<name>C9MUR6_9FUSO</name>
<proteinExistence type="predicted"/>
<gene>
    <name evidence="1" type="ORF">GCWU000323_00286</name>
</gene>
<reference evidence="1 2" key="1">
    <citation type="submission" date="2009-09" db="EMBL/GenBank/DDBJ databases">
        <authorList>
            <person name="Weinstock G."/>
            <person name="Sodergren E."/>
            <person name="Clifton S."/>
            <person name="Fulton L."/>
            <person name="Fulton B."/>
            <person name="Courtney L."/>
            <person name="Fronick C."/>
            <person name="Harrison M."/>
            <person name="Strong C."/>
            <person name="Farmer C."/>
            <person name="Delahaunty K."/>
            <person name="Markovic C."/>
            <person name="Hall O."/>
            <person name="Minx P."/>
            <person name="Tomlinson C."/>
            <person name="Mitreva M."/>
            <person name="Nelson J."/>
            <person name="Hou S."/>
            <person name="Wollam A."/>
            <person name="Pepin K.H."/>
            <person name="Johnson M."/>
            <person name="Bhonagiri V."/>
            <person name="Nash W.E."/>
            <person name="Warren W."/>
            <person name="Chinwalla A."/>
            <person name="Mardis E.R."/>
            <person name="Wilson R.K."/>
        </authorList>
    </citation>
    <scope>NUCLEOTIDE SEQUENCE [LARGE SCALE GENOMIC DNA]</scope>
    <source>
        <strain evidence="1 2">F0254</strain>
    </source>
</reference>
<evidence type="ECO:0000313" key="2">
    <source>
        <dbReference type="Proteomes" id="UP000006233"/>
    </source>
</evidence>
<dbReference type="EMBL" id="ACVB02000006">
    <property type="protein sequence ID" value="EEX75687.1"/>
    <property type="molecule type" value="Genomic_DNA"/>
</dbReference>
<organism evidence="1 2">
    <name type="scientific">Leptotrichia hofstadii F0254</name>
    <dbReference type="NCBI Taxonomy" id="634994"/>
    <lineage>
        <taxon>Bacteria</taxon>
        <taxon>Fusobacteriati</taxon>
        <taxon>Fusobacteriota</taxon>
        <taxon>Fusobacteriia</taxon>
        <taxon>Fusobacteriales</taxon>
        <taxon>Leptotrichiaceae</taxon>
        <taxon>Leptotrichia</taxon>
    </lineage>
</organism>
<dbReference type="Proteomes" id="UP000006233">
    <property type="component" value="Unassembled WGS sequence"/>
</dbReference>
<comment type="caution">
    <text evidence="1">The sequence shown here is derived from an EMBL/GenBank/DDBJ whole genome shotgun (WGS) entry which is preliminary data.</text>
</comment>
<dbReference type="AlphaFoldDB" id="C9MUR6"/>
<protein>
    <submittedName>
        <fullName evidence="1">Uncharacterized protein</fullName>
    </submittedName>
</protein>
<evidence type="ECO:0000313" key="1">
    <source>
        <dbReference type="EMBL" id="EEX75687.1"/>
    </source>
</evidence>